<dbReference type="InterPro" id="IPR008995">
    <property type="entry name" value="Mo/tungstate-bd_C_term_dom"/>
</dbReference>
<proteinExistence type="predicted"/>
<organism evidence="1">
    <name type="scientific">mine drainage metagenome</name>
    <dbReference type="NCBI Taxonomy" id="410659"/>
    <lineage>
        <taxon>unclassified sequences</taxon>
        <taxon>metagenomes</taxon>
        <taxon>ecological metagenomes</taxon>
    </lineage>
</organism>
<gene>
    <name evidence="1" type="ORF">B1A_21021</name>
</gene>
<sequence length="119" mass="13621">MGNSAAFIRSGFVIRKGSPEEMWEQPDDEGLARFFGYNILKMGNRKIAVRPEDIEINEDKGDLLGRIIGYGFEGNWYRLNLEIDESGSVDIAVKKIPDCLLQGKNEKIRLKINNYRILK</sequence>
<reference evidence="1" key="1">
    <citation type="submission" date="2013-08" db="EMBL/GenBank/DDBJ databases">
        <authorList>
            <person name="Mendez C."/>
            <person name="Richter M."/>
            <person name="Ferrer M."/>
            <person name="Sanchez J."/>
        </authorList>
    </citation>
    <scope>NUCLEOTIDE SEQUENCE</scope>
</reference>
<dbReference type="EMBL" id="AUZX01015526">
    <property type="protein sequence ID" value="EQD28751.1"/>
    <property type="molecule type" value="Genomic_DNA"/>
</dbReference>
<comment type="caution">
    <text evidence="1">The sequence shown here is derived from an EMBL/GenBank/DDBJ whole genome shotgun (WGS) entry which is preliminary data.</text>
</comment>
<keyword evidence="1" id="KW-0547">Nucleotide-binding</keyword>
<accession>T0Y0Y2</accession>
<name>T0Y0Y2_9ZZZZ</name>
<evidence type="ECO:0000313" key="1">
    <source>
        <dbReference type="EMBL" id="EQD28751.1"/>
    </source>
</evidence>
<dbReference type="AlphaFoldDB" id="T0Y0Y2"/>
<keyword evidence="1" id="KW-0067">ATP-binding</keyword>
<protein>
    <submittedName>
        <fullName evidence="1">ABC transporter, ATP-binding protein</fullName>
    </submittedName>
</protein>
<dbReference type="SUPFAM" id="SSF50331">
    <property type="entry name" value="MOP-like"/>
    <property type="match status" value="1"/>
</dbReference>
<reference evidence="1" key="2">
    <citation type="journal article" date="2014" name="ISME J.">
        <title>Microbial stratification in low pH oxic and suboxic macroscopic growths along an acid mine drainage.</title>
        <authorList>
            <person name="Mendez-Garcia C."/>
            <person name="Mesa V."/>
            <person name="Sprenger R.R."/>
            <person name="Richter M."/>
            <person name="Diez M.S."/>
            <person name="Solano J."/>
            <person name="Bargiela R."/>
            <person name="Golyshina O.V."/>
            <person name="Manteca A."/>
            <person name="Ramos J.L."/>
            <person name="Gallego J.R."/>
            <person name="Llorente I."/>
            <person name="Martins Dos Santos V.A."/>
            <person name="Jensen O.N."/>
            <person name="Pelaez A.I."/>
            <person name="Sanchez J."/>
            <person name="Ferrer M."/>
        </authorList>
    </citation>
    <scope>NUCLEOTIDE SEQUENCE</scope>
</reference>
<dbReference type="GO" id="GO:0005524">
    <property type="term" value="F:ATP binding"/>
    <property type="evidence" value="ECO:0007669"/>
    <property type="project" value="UniProtKB-KW"/>
</dbReference>